<feature type="domain" description="Siroheme synthase central" evidence="7">
    <location>
        <begin position="121"/>
        <end position="147"/>
    </location>
</feature>
<keyword evidence="5" id="KW-0627">Porphyrin biosynthesis</keyword>
<evidence type="ECO:0000313" key="9">
    <source>
        <dbReference type="Proteomes" id="UP000178724"/>
    </source>
</evidence>
<evidence type="ECO:0000256" key="1">
    <source>
        <dbReference type="ARBA" id="ARBA00005010"/>
    </source>
</evidence>
<dbReference type="Pfam" id="PF13241">
    <property type="entry name" value="NAD_binding_7"/>
    <property type="match status" value="1"/>
</dbReference>
<gene>
    <name evidence="8" type="ORF">A2625_00750</name>
</gene>
<dbReference type="GO" id="GO:0043115">
    <property type="term" value="F:precorrin-2 dehydrogenase activity"/>
    <property type="evidence" value="ECO:0007669"/>
    <property type="project" value="UniProtKB-EC"/>
</dbReference>
<dbReference type="InterPro" id="IPR028161">
    <property type="entry name" value="Met8-like"/>
</dbReference>
<evidence type="ECO:0000256" key="3">
    <source>
        <dbReference type="ARBA" id="ARBA00023002"/>
    </source>
</evidence>
<evidence type="ECO:0000256" key="4">
    <source>
        <dbReference type="ARBA" id="ARBA00023027"/>
    </source>
</evidence>
<comment type="caution">
    <text evidence="8">The sequence shown here is derived from an EMBL/GenBank/DDBJ whole genome shotgun (WGS) entry which is preliminary data.</text>
</comment>
<dbReference type="UniPathway" id="UPA00262">
    <property type="reaction ID" value="UER00222"/>
</dbReference>
<evidence type="ECO:0000256" key="5">
    <source>
        <dbReference type="ARBA" id="ARBA00023244"/>
    </source>
</evidence>
<dbReference type="PANTHER" id="PTHR35330">
    <property type="entry name" value="SIROHEME BIOSYNTHESIS PROTEIN MET8"/>
    <property type="match status" value="1"/>
</dbReference>
<evidence type="ECO:0000259" key="7">
    <source>
        <dbReference type="Pfam" id="PF14824"/>
    </source>
</evidence>
<evidence type="ECO:0000256" key="2">
    <source>
        <dbReference type="ARBA" id="ARBA00012400"/>
    </source>
</evidence>
<keyword evidence="3" id="KW-0560">Oxidoreductase</keyword>
<proteinExistence type="predicted"/>
<dbReference type="PANTHER" id="PTHR35330:SF1">
    <property type="entry name" value="SIROHEME BIOSYNTHESIS PROTEIN MET8"/>
    <property type="match status" value="1"/>
</dbReference>
<reference evidence="8 9" key="1">
    <citation type="journal article" date="2016" name="Nat. Commun.">
        <title>Thousands of microbial genomes shed light on interconnected biogeochemical processes in an aquifer system.</title>
        <authorList>
            <person name="Anantharaman K."/>
            <person name="Brown C.T."/>
            <person name="Hug L.A."/>
            <person name="Sharon I."/>
            <person name="Castelle C.J."/>
            <person name="Probst A.J."/>
            <person name="Thomas B.C."/>
            <person name="Singh A."/>
            <person name="Wilkins M.J."/>
            <person name="Karaoz U."/>
            <person name="Brodie E.L."/>
            <person name="Williams K.H."/>
            <person name="Hubbard S.S."/>
            <person name="Banfield J.F."/>
        </authorList>
    </citation>
    <scope>NUCLEOTIDE SEQUENCE [LARGE SCALE GENOMIC DNA]</scope>
</reference>
<dbReference type="Gene3D" id="3.30.160.110">
    <property type="entry name" value="Siroheme synthase, domain 2"/>
    <property type="match status" value="1"/>
</dbReference>
<keyword evidence="4" id="KW-0520">NAD</keyword>
<organism evidence="8 9">
    <name type="scientific">candidate division WOR-1 bacterium RIFCSPHIGHO2_01_FULL_53_15</name>
    <dbReference type="NCBI Taxonomy" id="1802564"/>
    <lineage>
        <taxon>Bacteria</taxon>
        <taxon>Bacillati</taxon>
        <taxon>Saganbacteria</taxon>
    </lineage>
</organism>
<dbReference type="SUPFAM" id="SSF75615">
    <property type="entry name" value="Siroheme synthase middle domains-like"/>
    <property type="match status" value="1"/>
</dbReference>
<accession>A0A1F4Q363</accession>
<protein>
    <recommendedName>
        <fullName evidence="2">precorrin-2 dehydrogenase</fullName>
        <ecNumber evidence="2">1.3.1.76</ecNumber>
    </recommendedName>
</protein>
<comment type="catalytic activity">
    <reaction evidence="6">
        <text>precorrin-2 + NAD(+) = sirohydrochlorin + NADH + 2 H(+)</text>
        <dbReference type="Rhea" id="RHEA:15613"/>
        <dbReference type="ChEBI" id="CHEBI:15378"/>
        <dbReference type="ChEBI" id="CHEBI:57540"/>
        <dbReference type="ChEBI" id="CHEBI:57945"/>
        <dbReference type="ChEBI" id="CHEBI:58351"/>
        <dbReference type="ChEBI" id="CHEBI:58827"/>
        <dbReference type="EC" id="1.3.1.76"/>
    </reaction>
</comment>
<dbReference type="InterPro" id="IPR006367">
    <property type="entry name" value="Sirohaem_synthase_N"/>
</dbReference>
<evidence type="ECO:0000313" key="8">
    <source>
        <dbReference type="EMBL" id="OGB90463.1"/>
    </source>
</evidence>
<evidence type="ECO:0000256" key="6">
    <source>
        <dbReference type="ARBA" id="ARBA00047561"/>
    </source>
</evidence>
<name>A0A1F4Q363_UNCSA</name>
<dbReference type="NCBIfam" id="TIGR01470">
    <property type="entry name" value="cysG_Nterm"/>
    <property type="match status" value="1"/>
</dbReference>
<dbReference type="Gene3D" id="3.40.50.720">
    <property type="entry name" value="NAD(P)-binding Rossmann-like Domain"/>
    <property type="match status" value="1"/>
</dbReference>
<dbReference type="AlphaFoldDB" id="A0A1F4Q363"/>
<comment type="pathway">
    <text evidence="1">Porphyrin-containing compound metabolism; siroheme biosynthesis; sirohydrochlorin from precorrin-2: step 1/1.</text>
</comment>
<dbReference type="Pfam" id="PF14824">
    <property type="entry name" value="Sirohm_synth_M"/>
    <property type="match status" value="1"/>
</dbReference>
<sequence length="175" mass="18634">MPKSYYPINLDVSGKKCLVVGGGAVAERKVKTLLKFGARAVVVAPEPTGGIARLAKSGKVKLARRKYRSSDLKEAALVIAATDDGEVNRRVALDAKKNKILVNVIDRPELCSFIAPSVIKRGPLVVSISTSGNAPAFSKALRLKLEKIVTPALGKLAGELGRIRRQKLGTASHRA</sequence>
<dbReference type="SUPFAM" id="SSF51735">
    <property type="entry name" value="NAD(P)-binding Rossmann-fold domains"/>
    <property type="match status" value="1"/>
</dbReference>
<dbReference type="GO" id="GO:0004325">
    <property type="term" value="F:ferrochelatase activity"/>
    <property type="evidence" value="ECO:0007669"/>
    <property type="project" value="InterPro"/>
</dbReference>
<dbReference type="GO" id="GO:0019354">
    <property type="term" value="P:siroheme biosynthetic process"/>
    <property type="evidence" value="ECO:0007669"/>
    <property type="project" value="UniProtKB-UniPathway"/>
</dbReference>
<dbReference type="EC" id="1.3.1.76" evidence="2"/>
<dbReference type="EMBL" id="METM01000008">
    <property type="protein sequence ID" value="OGB90463.1"/>
    <property type="molecule type" value="Genomic_DNA"/>
</dbReference>
<dbReference type="InterPro" id="IPR028281">
    <property type="entry name" value="Sirohaem_synthase_central"/>
</dbReference>
<dbReference type="InterPro" id="IPR036291">
    <property type="entry name" value="NAD(P)-bd_dom_sf"/>
</dbReference>
<dbReference type="Proteomes" id="UP000178724">
    <property type="component" value="Unassembled WGS sequence"/>
</dbReference>